<name>A0AA96G8T4_9BACT</name>
<sequence length="228" mass="25339">MAEEIRRCHLRPHVWNRHSYGMDHSRTPLVKIRASPARDVAPSTVSLRVSTDSVPEVELIAWDYEGDGRFDAEGPHLHSQTVTFSHAGHFSPRVIVTNTQGQTFEATTDVVLENPEDLQAALNARWRGMLGALAKQDIEGAVAFVATRRRDAMRHDWTVLADHLGEIANPFSVPLQLTDGQGFRVIAKSADPLPMGEIQFPLDVCGKRIINGISKIFKTRNFLKSNPG</sequence>
<dbReference type="Proteomes" id="UP001302719">
    <property type="component" value="Chromosome"/>
</dbReference>
<dbReference type="InterPro" id="IPR013783">
    <property type="entry name" value="Ig-like_fold"/>
</dbReference>
<dbReference type="RefSeq" id="WP_312640104.1">
    <property type="nucleotide sequence ID" value="NZ_CP116967.1"/>
</dbReference>
<evidence type="ECO:0000313" key="2">
    <source>
        <dbReference type="Proteomes" id="UP001302719"/>
    </source>
</evidence>
<gene>
    <name evidence="1" type="ORF">PP769_11015</name>
</gene>
<dbReference type="SUPFAM" id="SSF49299">
    <property type="entry name" value="PKD domain"/>
    <property type="match status" value="1"/>
</dbReference>
<dbReference type="InterPro" id="IPR035986">
    <property type="entry name" value="PKD_dom_sf"/>
</dbReference>
<dbReference type="KEGG" id="nall:PP769_11015"/>
<proteinExistence type="predicted"/>
<organism evidence="1 2">
    <name type="scientific">Candidatus Nitrospira allomarina</name>
    <dbReference type="NCBI Taxonomy" id="3020900"/>
    <lineage>
        <taxon>Bacteria</taxon>
        <taxon>Pseudomonadati</taxon>
        <taxon>Nitrospirota</taxon>
        <taxon>Nitrospiria</taxon>
        <taxon>Nitrospirales</taxon>
        <taxon>Nitrospiraceae</taxon>
        <taxon>Nitrospira</taxon>
    </lineage>
</organism>
<accession>A0AA96G8T4</accession>
<dbReference type="AlphaFoldDB" id="A0AA96G8T4"/>
<evidence type="ECO:0000313" key="1">
    <source>
        <dbReference type="EMBL" id="WNM56512.1"/>
    </source>
</evidence>
<dbReference type="CDD" id="cd00146">
    <property type="entry name" value="PKD"/>
    <property type="match status" value="1"/>
</dbReference>
<dbReference type="EMBL" id="CP116967">
    <property type="protein sequence ID" value="WNM56512.1"/>
    <property type="molecule type" value="Genomic_DNA"/>
</dbReference>
<protein>
    <recommendedName>
        <fullName evidence="3">PKD domain-containing protein</fullName>
    </recommendedName>
</protein>
<keyword evidence="2" id="KW-1185">Reference proteome</keyword>
<dbReference type="Gene3D" id="2.60.40.10">
    <property type="entry name" value="Immunoglobulins"/>
    <property type="match status" value="1"/>
</dbReference>
<reference evidence="1 2" key="1">
    <citation type="submission" date="2023-01" db="EMBL/GenBank/DDBJ databases">
        <title>Cultivation and genomic characterization of new, ubiquitous marine nitrite-oxidizing bacteria from the Nitrospirales.</title>
        <authorList>
            <person name="Mueller A.J."/>
            <person name="Daebeler A."/>
            <person name="Herbold C.W."/>
            <person name="Kirkegaard R.H."/>
            <person name="Daims H."/>
        </authorList>
    </citation>
    <scope>NUCLEOTIDE SEQUENCE [LARGE SCALE GENOMIC DNA]</scope>
    <source>
        <strain evidence="1 2">VA</strain>
    </source>
</reference>
<evidence type="ECO:0008006" key="3">
    <source>
        <dbReference type="Google" id="ProtNLM"/>
    </source>
</evidence>